<feature type="coiled-coil region" evidence="1">
    <location>
        <begin position="249"/>
        <end position="289"/>
    </location>
</feature>
<dbReference type="SUPFAM" id="SSF52540">
    <property type="entry name" value="P-loop containing nucleoside triphosphate hydrolases"/>
    <property type="match status" value="1"/>
</dbReference>
<proteinExistence type="predicted"/>
<feature type="coiled-coil region" evidence="1">
    <location>
        <begin position="692"/>
        <end position="733"/>
    </location>
</feature>
<accession>A0A6P1KKB4</accession>
<dbReference type="Gene3D" id="3.40.1140.10">
    <property type="match status" value="1"/>
</dbReference>
<organism evidence="2">
    <name type="scientific">Faucicola osloensis</name>
    <name type="common">Moraxella osloensis</name>
    <dbReference type="NCBI Taxonomy" id="34062"/>
    <lineage>
        <taxon>Bacteria</taxon>
        <taxon>Pseudomonadati</taxon>
        <taxon>Pseudomonadota</taxon>
        <taxon>Gammaproteobacteria</taxon>
        <taxon>Moraxellales</taxon>
        <taxon>Moraxellaceae</taxon>
        <taxon>Faucicola</taxon>
    </lineage>
</organism>
<evidence type="ECO:0000256" key="1">
    <source>
        <dbReference type="SAM" id="Coils"/>
    </source>
</evidence>
<keyword evidence="1" id="KW-0175">Coiled coil</keyword>
<dbReference type="AlphaFoldDB" id="A0A6P1KKB4"/>
<dbReference type="Pfam" id="PF13558">
    <property type="entry name" value="SbcC_Walker_B"/>
    <property type="match status" value="1"/>
</dbReference>
<dbReference type="EMBL" id="CP047226">
    <property type="protein sequence ID" value="QHG10407.1"/>
    <property type="molecule type" value="Genomic_DNA"/>
</dbReference>
<evidence type="ECO:0000313" key="2">
    <source>
        <dbReference type="EMBL" id="QHG10407.1"/>
    </source>
</evidence>
<protein>
    <submittedName>
        <fullName evidence="2">AAA family ATPase</fullName>
    </submittedName>
</protein>
<dbReference type="Pfam" id="PF13555">
    <property type="entry name" value="AAA_29"/>
    <property type="match status" value="1"/>
</dbReference>
<gene>
    <name evidence="2" type="ORF">GSF12_11305</name>
</gene>
<name>A0A6P1KKB4_FAUOS</name>
<dbReference type="InterPro" id="IPR027417">
    <property type="entry name" value="P-loop_NTPase"/>
</dbReference>
<sequence>MEATLLNQSDNGQIKLREISLFNWGSFADLHTAHIDPNGTLITGDNGAGKSTLVDGLMALLMPPSRANFNIAAAQNDKADRTILSYMRGSYGQEHDGTTTATKSKRSQKVVTGLRAYYRQDNGNDITLIALFWADNTATSASDVKRLYLVANRDVKLKTVLAEFDEKYDRTFKTWLESQHIKHMTTFDEYQKLYQEVLHLNNKNAPALLSRALGLKKIDNLTDLIRTLVLEPSNLREDAQAIVKEFQDLKKEHDILVDAQEQVQRLEQLPILAKRMEEAKQQLSELEVLKDAIPIYLAKIEQHALAKELAVLEADYRTIETAILDKQTQLEQTRQTAETYRDEYMKLGGNRIESLQKDINYTQDGLRRTSKNASAYQQLCEVLDITTNLTRTTFIQHQQQATNNQAILGEQYTTAQNNFGLATGKFSQTQQDLCSVESEIEQIRQRPDSNIPLRLQHWRDALCQELNLSQNTKFIGEMLDIEDNQTAWQGAIERALGGLKTTLLVSKQDYPAVTSYINTQRHTGLHLRVQVVENTSATATEFSANGFLRKLKWREHPYRDWLKGFLKKYDLTCVDDSEQLDNTPFSMTITGLIHREWGRFEKKDTHKIDDRREWQLGFNNQSLLNSLLSQQQTFKTQLVEQGKILAQARQAMTNIEILKNRWHKLLETNWDDINAPFWQTQLDYQQQELATLENAQGDIAKAKQLYQQAEQNLNELQSQLIKLNRKEGAKSQELKSHQLKITQNDILANHPMSEAIIEQLDKKFKQLAHNADVLKTRLNEDIESASNRISRDSKSAIGIMGNFKGNEKWQPITSDWSATEQGMPDFLAHYDHLIQEGLAKLTTKFKSRMNNNLTQSLANFKTKMNSELEQIKQGIEQVNLVLQKTEFRQGTFLRLKIKPERIVNVVEFNKQLAMLMELMTTEEHEKRFKLLSDINAVLDKAANGTTASNLESLRLLDPRYQMSFNAEEFKIDSETGDDIVIDILSSSSGKSGGEKESFAGIIVAASLAYVLTPTGGDKPIYSTVFLDEAFSNTQESVSRRVLKVFKELNIHINLITPYKNLNLAREAANSLIICERNINDHESRLTEVTWQDYDKQKAQQQTSHLNEQLAEMNIQITHVET</sequence>
<reference evidence="2" key="1">
    <citation type="journal article" date="2020" name="Microbiol. Resour. Announc.">
        <title>Complete Genome Sequence of Moraxella osloensis Strain YV1, Isolated from an Australian Wastewater Treatment Plant.</title>
        <authorList>
            <person name="Batinovic S."/>
            <person name="Rice D.T.F."/>
            <person name="Seviour R.J."/>
            <person name="Petrovski S."/>
        </authorList>
    </citation>
    <scope>NUCLEOTIDE SEQUENCE</scope>
    <source>
        <strain evidence="2">YV1</strain>
    </source>
</reference>